<dbReference type="Proteomes" id="UP001172083">
    <property type="component" value="Unassembled WGS sequence"/>
</dbReference>
<dbReference type="SUPFAM" id="SSF81301">
    <property type="entry name" value="Nucleotidyltransferase"/>
    <property type="match status" value="1"/>
</dbReference>
<dbReference type="EMBL" id="JAUJEB010000001">
    <property type="protein sequence ID" value="MDN5211257.1"/>
    <property type="molecule type" value="Genomic_DNA"/>
</dbReference>
<name>A0ABT8L0K3_9BACT</name>
<gene>
    <name evidence="1" type="ORF">QQ020_04320</name>
</gene>
<dbReference type="RefSeq" id="WP_346756592.1">
    <property type="nucleotide sequence ID" value="NZ_JAUJEB010000001.1"/>
</dbReference>
<reference evidence="1" key="1">
    <citation type="submission" date="2023-06" db="EMBL/GenBank/DDBJ databases">
        <title>Genomic of Agaribacillus aureum.</title>
        <authorList>
            <person name="Wang G."/>
        </authorList>
    </citation>
    <scope>NUCLEOTIDE SEQUENCE</scope>
    <source>
        <strain evidence="1">BMA12</strain>
    </source>
</reference>
<dbReference type="PANTHER" id="PTHR34822">
    <property type="entry name" value="GRPB DOMAIN PROTEIN (AFU_ORTHOLOGUE AFUA_1G01530)"/>
    <property type="match status" value="1"/>
</dbReference>
<comment type="caution">
    <text evidence="1">The sequence shown here is derived from an EMBL/GenBank/DDBJ whole genome shotgun (WGS) entry which is preliminary data.</text>
</comment>
<evidence type="ECO:0000313" key="2">
    <source>
        <dbReference type="Proteomes" id="UP001172083"/>
    </source>
</evidence>
<dbReference type="InterPro" id="IPR043519">
    <property type="entry name" value="NT_sf"/>
</dbReference>
<dbReference type="PANTHER" id="PTHR34822:SF1">
    <property type="entry name" value="GRPB FAMILY PROTEIN"/>
    <property type="match status" value="1"/>
</dbReference>
<proteinExistence type="predicted"/>
<dbReference type="Pfam" id="PF04229">
    <property type="entry name" value="GrpB"/>
    <property type="match status" value="1"/>
</dbReference>
<keyword evidence="2" id="KW-1185">Reference proteome</keyword>
<accession>A0ABT8L0K3</accession>
<organism evidence="1 2">
    <name type="scientific">Agaribacillus aureus</name>
    <dbReference type="NCBI Taxonomy" id="3051825"/>
    <lineage>
        <taxon>Bacteria</taxon>
        <taxon>Pseudomonadati</taxon>
        <taxon>Bacteroidota</taxon>
        <taxon>Cytophagia</taxon>
        <taxon>Cytophagales</taxon>
        <taxon>Splendidivirgaceae</taxon>
        <taxon>Agaribacillus</taxon>
    </lineage>
</organism>
<dbReference type="InterPro" id="IPR007344">
    <property type="entry name" value="GrpB/CoaE"/>
</dbReference>
<sequence>MKIIIEAYKPEWKTAFDQERHLLMDAINVPDISIEHIGSTSVVGLGAKPIIDIMIGIRDFNQDNHHIKAMESLGYNYISKYEDEMPYRRFFTKTSNGKRTHHIHMVQIHTEFWDRHLRFRDHLRENQEARNSYLELKLNLAEKEWADINDYADAKTAFIREIEEKTAKGDN</sequence>
<protein>
    <submittedName>
        <fullName evidence="1">GrpB family protein</fullName>
    </submittedName>
</protein>
<evidence type="ECO:0000313" key="1">
    <source>
        <dbReference type="EMBL" id="MDN5211257.1"/>
    </source>
</evidence>
<dbReference type="Gene3D" id="3.30.460.10">
    <property type="entry name" value="Beta Polymerase, domain 2"/>
    <property type="match status" value="1"/>
</dbReference>